<dbReference type="EMBL" id="KL648719">
    <property type="protein sequence ID" value="KEY64973.1"/>
    <property type="molecule type" value="Genomic_DNA"/>
</dbReference>
<evidence type="ECO:0000313" key="1">
    <source>
        <dbReference type="EMBL" id="KEY64973.1"/>
    </source>
</evidence>
<evidence type="ECO:0000313" key="2">
    <source>
        <dbReference type="Proteomes" id="UP000028045"/>
    </source>
</evidence>
<accession>A0A084AI44</accession>
<reference evidence="1 2" key="1">
    <citation type="journal article" date="2014" name="BMC Genomics">
        <title>Comparative genome sequencing reveals chemotype-specific gene clusters in the toxigenic black mold Stachybotrys.</title>
        <authorList>
            <person name="Semeiks J."/>
            <person name="Borek D."/>
            <person name="Otwinowski Z."/>
            <person name="Grishin N.V."/>
        </authorList>
    </citation>
    <scope>NUCLEOTIDE SEQUENCE [LARGE SCALE GENOMIC DNA]</scope>
    <source>
        <strain evidence="2">CBS 109288 / IBT 7711</strain>
    </source>
</reference>
<protein>
    <submittedName>
        <fullName evidence="1">Uncharacterized protein</fullName>
    </submittedName>
</protein>
<gene>
    <name evidence="1" type="ORF">S7711_11227</name>
</gene>
<keyword evidence="2" id="KW-1185">Reference proteome</keyword>
<proteinExistence type="predicted"/>
<dbReference type="AlphaFoldDB" id="A0A084AI44"/>
<name>A0A084AI44_STACB</name>
<dbReference type="HOGENOM" id="CLU_2122671_0_0_1"/>
<sequence>MSLSQDSAPNSTGIYLLRGGWCALDTGQKALYRARMRQDDKENQMAKAASSEDTMGKRILFAHQKQSSPMIVKVEFVVLPALAFPKKELGDTVRHVPPLFTSKETIDVLLLYPL</sequence>
<dbReference type="Proteomes" id="UP000028045">
    <property type="component" value="Unassembled WGS sequence"/>
</dbReference>
<organism evidence="1 2">
    <name type="scientific">Stachybotrys chartarum (strain CBS 109288 / IBT 7711)</name>
    <name type="common">Toxic black mold</name>
    <name type="synonym">Stilbospora chartarum</name>
    <dbReference type="NCBI Taxonomy" id="1280523"/>
    <lineage>
        <taxon>Eukaryota</taxon>
        <taxon>Fungi</taxon>
        <taxon>Dikarya</taxon>
        <taxon>Ascomycota</taxon>
        <taxon>Pezizomycotina</taxon>
        <taxon>Sordariomycetes</taxon>
        <taxon>Hypocreomycetidae</taxon>
        <taxon>Hypocreales</taxon>
        <taxon>Stachybotryaceae</taxon>
        <taxon>Stachybotrys</taxon>
    </lineage>
</organism>